<gene>
    <name evidence="1" type="ORF">ACFO6X_06705</name>
</gene>
<dbReference type="RefSeq" id="WP_382431329.1">
    <property type="nucleotide sequence ID" value="NZ_JBHSHJ010000004.1"/>
</dbReference>
<reference evidence="2" key="1">
    <citation type="journal article" date="2019" name="Int. J. Syst. Evol. Microbiol.">
        <title>The Global Catalogue of Microorganisms (GCM) 10K type strain sequencing project: providing services to taxonomists for standard genome sequencing and annotation.</title>
        <authorList>
            <consortium name="The Broad Institute Genomics Platform"/>
            <consortium name="The Broad Institute Genome Sequencing Center for Infectious Disease"/>
            <person name="Wu L."/>
            <person name="Ma J."/>
        </authorList>
    </citation>
    <scope>NUCLEOTIDE SEQUENCE [LARGE SCALE GENOMIC DNA]</scope>
    <source>
        <strain evidence="2">CCUG 49452</strain>
    </source>
</reference>
<dbReference type="EMBL" id="JBHSHJ010000004">
    <property type="protein sequence ID" value="MFC4788673.1"/>
    <property type="molecule type" value="Genomic_DNA"/>
</dbReference>
<evidence type="ECO:0000313" key="2">
    <source>
        <dbReference type="Proteomes" id="UP001596001"/>
    </source>
</evidence>
<evidence type="ECO:0008006" key="3">
    <source>
        <dbReference type="Google" id="ProtNLM"/>
    </source>
</evidence>
<proteinExistence type="predicted"/>
<accession>A0ABV9QBY2</accession>
<organism evidence="1 2">
    <name type="scientific">Giesbergeria sinuosa</name>
    <dbReference type="NCBI Taxonomy" id="80883"/>
    <lineage>
        <taxon>Bacteria</taxon>
        <taxon>Pseudomonadati</taxon>
        <taxon>Pseudomonadota</taxon>
        <taxon>Betaproteobacteria</taxon>
        <taxon>Burkholderiales</taxon>
        <taxon>Comamonadaceae</taxon>
        <taxon>Giesbergeria</taxon>
    </lineage>
</organism>
<keyword evidence="2" id="KW-1185">Reference proteome</keyword>
<dbReference type="Proteomes" id="UP001596001">
    <property type="component" value="Unassembled WGS sequence"/>
</dbReference>
<comment type="caution">
    <text evidence="1">The sequence shown here is derived from an EMBL/GenBank/DDBJ whole genome shotgun (WGS) entry which is preliminary data.</text>
</comment>
<protein>
    <recommendedName>
        <fullName evidence="3">Holliday junction resolvase</fullName>
    </recommendedName>
</protein>
<dbReference type="InterPro" id="IPR056931">
    <property type="entry name" value="D14-like"/>
</dbReference>
<dbReference type="Pfam" id="PF24608">
    <property type="entry name" value="PDDEXK_15"/>
    <property type="match status" value="1"/>
</dbReference>
<name>A0ABV9QBY2_9BURK</name>
<evidence type="ECO:0000313" key="1">
    <source>
        <dbReference type="EMBL" id="MFC4788673.1"/>
    </source>
</evidence>
<sequence length="125" mass="13791">MGGMSRNKGKCGERELARLLSDLTGYPVARRVRNLAGEDDLQGLPGWSIECKRYAAITPALIAGWWAQAQRQAQTIGQMPVLFYRADRGDWMAVWPVCLHIGGTDTTDHLTATPSTWWAMTGDAV</sequence>